<evidence type="ECO:0000256" key="7">
    <source>
        <dbReference type="ARBA" id="ARBA00022723"/>
    </source>
</evidence>
<dbReference type="PANTHER" id="PTHR22888">
    <property type="entry name" value="CYTOCHROME C OXIDASE, SUBUNIT II"/>
    <property type="match status" value="1"/>
</dbReference>
<dbReference type="SUPFAM" id="SSF81464">
    <property type="entry name" value="Cytochrome c oxidase subunit II-like, transmembrane region"/>
    <property type="match status" value="1"/>
</dbReference>
<evidence type="ECO:0000256" key="3">
    <source>
        <dbReference type="ARBA" id="ARBA00012949"/>
    </source>
</evidence>
<dbReference type="Gene3D" id="2.60.40.420">
    <property type="entry name" value="Cupredoxins - blue copper proteins"/>
    <property type="match status" value="1"/>
</dbReference>
<dbReference type="InterPro" id="IPR045187">
    <property type="entry name" value="CcO_II"/>
</dbReference>
<keyword evidence="11" id="KW-0186">Copper</keyword>
<evidence type="ECO:0000256" key="1">
    <source>
        <dbReference type="ARBA" id="ARBA00004141"/>
    </source>
</evidence>
<proteinExistence type="inferred from homology"/>
<evidence type="ECO:0000256" key="6">
    <source>
        <dbReference type="ARBA" id="ARBA00022692"/>
    </source>
</evidence>
<dbReference type="InterPro" id="IPR002429">
    <property type="entry name" value="CcO_II-like_C"/>
</dbReference>
<keyword evidence="5" id="KW-0679">Respiratory chain</keyword>
<evidence type="ECO:0000313" key="15">
    <source>
        <dbReference type="EMBL" id="CAB4667553.1"/>
    </source>
</evidence>
<reference evidence="15" key="1">
    <citation type="submission" date="2020-05" db="EMBL/GenBank/DDBJ databases">
        <authorList>
            <person name="Chiriac C."/>
            <person name="Salcher M."/>
            <person name="Ghai R."/>
            <person name="Kavagutti S V."/>
        </authorList>
    </citation>
    <scope>NUCLEOTIDE SEQUENCE</scope>
</reference>
<comment type="similarity">
    <text evidence="2">Belongs to the cytochrome c oxidase subunit 2 family.</text>
</comment>
<keyword evidence="10 13" id="KW-1133">Transmembrane helix</keyword>
<evidence type="ECO:0000256" key="13">
    <source>
        <dbReference type="SAM" id="Phobius"/>
    </source>
</evidence>
<feature type="domain" description="Cytochrome oxidase subunit II copper A binding" evidence="14">
    <location>
        <begin position="128"/>
        <end position="248"/>
    </location>
</feature>
<dbReference type="GO" id="GO:0016020">
    <property type="term" value="C:membrane"/>
    <property type="evidence" value="ECO:0007669"/>
    <property type="project" value="UniProtKB-SubCell"/>
</dbReference>
<dbReference type="AlphaFoldDB" id="A0A6J6M4X8"/>
<keyword evidence="12 13" id="KW-0472">Membrane</keyword>
<dbReference type="EC" id="7.1.1.9" evidence="3"/>
<dbReference type="InterPro" id="IPR001505">
    <property type="entry name" value="Copper_CuA"/>
</dbReference>
<dbReference type="GO" id="GO:0004129">
    <property type="term" value="F:cytochrome-c oxidase activity"/>
    <property type="evidence" value="ECO:0007669"/>
    <property type="project" value="UniProtKB-EC"/>
</dbReference>
<organism evidence="15">
    <name type="scientific">freshwater metagenome</name>
    <dbReference type="NCBI Taxonomy" id="449393"/>
    <lineage>
        <taxon>unclassified sequences</taxon>
        <taxon>metagenomes</taxon>
        <taxon>ecological metagenomes</taxon>
    </lineage>
</organism>
<dbReference type="PANTHER" id="PTHR22888:SF9">
    <property type="entry name" value="CYTOCHROME C OXIDASE SUBUNIT 2"/>
    <property type="match status" value="1"/>
</dbReference>
<evidence type="ECO:0000256" key="9">
    <source>
        <dbReference type="ARBA" id="ARBA00022982"/>
    </source>
</evidence>
<evidence type="ECO:0000259" key="14">
    <source>
        <dbReference type="PROSITE" id="PS50857"/>
    </source>
</evidence>
<keyword evidence="9" id="KW-0249">Electron transport</keyword>
<dbReference type="GO" id="GO:0005507">
    <property type="term" value="F:copper ion binding"/>
    <property type="evidence" value="ECO:0007669"/>
    <property type="project" value="InterPro"/>
</dbReference>
<keyword evidence="7" id="KW-0479">Metal-binding</keyword>
<dbReference type="PROSITE" id="PS50857">
    <property type="entry name" value="COX2_CUA"/>
    <property type="match status" value="1"/>
</dbReference>
<dbReference type="SUPFAM" id="SSF49503">
    <property type="entry name" value="Cupredoxins"/>
    <property type="match status" value="1"/>
</dbReference>
<dbReference type="Pfam" id="PF00116">
    <property type="entry name" value="COX2"/>
    <property type="match status" value="1"/>
</dbReference>
<dbReference type="InterPro" id="IPR036257">
    <property type="entry name" value="Cyt_c_oxidase_su2_TM_sf"/>
</dbReference>
<dbReference type="NCBIfam" id="TIGR02866">
    <property type="entry name" value="CoxB"/>
    <property type="match status" value="1"/>
</dbReference>
<dbReference type="GO" id="GO:0016491">
    <property type="term" value="F:oxidoreductase activity"/>
    <property type="evidence" value="ECO:0007669"/>
    <property type="project" value="InterPro"/>
</dbReference>
<feature type="transmembrane region" description="Helical" evidence="13">
    <location>
        <begin position="55"/>
        <end position="76"/>
    </location>
</feature>
<accession>A0A6J6M4X8</accession>
<comment type="subcellular location">
    <subcellularLocation>
        <location evidence="1">Membrane</location>
        <topology evidence="1">Multi-pass membrane protein</topology>
    </subcellularLocation>
</comment>
<evidence type="ECO:0000256" key="10">
    <source>
        <dbReference type="ARBA" id="ARBA00022989"/>
    </source>
</evidence>
<feature type="transmembrane region" description="Helical" evidence="13">
    <location>
        <begin position="97"/>
        <end position="115"/>
    </location>
</feature>
<keyword evidence="8" id="KW-1278">Translocase</keyword>
<evidence type="ECO:0000256" key="5">
    <source>
        <dbReference type="ARBA" id="ARBA00022660"/>
    </source>
</evidence>
<protein>
    <recommendedName>
        <fullName evidence="3">cytochrome-c oxidase</fullName>
        <ecNumber evidence="3">7.1.1.9</ecNumber>
    </recommendedName>
</protein>
<dbReference type="PROSITE" id="PS00078">
    <property type="entry name" value="COX2"/>
    <property type="match status" value="1"/>
</dbReference>
<dbReference type="InterPro" id="IPR008972">
    <property type="entry name" value="Cupredoxin"/>
</dbReference>
<evidence type="ECO:0000256" key="11">
    <source>
        <dbReference type="ARBA" id="ARBA00023008"/>
    </source>
</evidence>
<evidence type="ECO:0000256" key="8">
    <source>
        <dbReference type="ARBA" id="ARBA00022967"/>
    </source>
</evidence>
<dbReference type="EMBL" id="CAEZWO010000117">
    <property type="protein sequence ID" value="CAB4667553.1"/>
    <property type="molecule type" value="Genomic_DNA"/>
</dbReference>
<evidence type="ECO:0000256" key="2">
    <source>
        <dbReference type="ARBA" id="ARBA00007866"/>
    </source>
</evidence>
<keyword evidence="4" id="KW-0813">Transport</keyword>
<evidence type="ECO:0000256" key="12">
    <source>
        <dbReference type="ARBA" id="ARBA00023136"/>
    </source>
</evidence>
<dbReference type="GO" id="GO:0042773">
    <property type="term" value="P:ATP synthesis coupled electron transport"/>
    <property type="evidence" value="ECO:0007669"/>
    <property type="project" value="TreeGrafter"/>
</dbReference>
<evidence type="ECO:0000256" key="4">
    <source>
        <dbReference type="ARBA" id="ARBA00022448"/>
    </source>
</evidence>
<keyword evidence="6 13" id="KW-0812">Transmembrane</keyword>
<dbReference type="InterPro" id="IPR014222">
    <property type="entry name" value="Cyt_c_oxidase_su2"/>
</dbReference>
<dbReference type="PRINTS" id="PR01166">
    <property type="entry name" value="CYCOXIDASEII"/>
</dbReference>
<gene>
    <name evidence="15" type="ORF">UFOPK2254_01094</name>
</gene>
<name>A0A6J6M4X8_9ZZZZ</name>
<dbReference type="Gene3D" id="1.10.287.90">
    <property type="match status" value="1"/>
</dbReference>
<sequence>MSFEPKFKSLRTALFMVGGAGLTLLVSGCSSVSGLGYEKDLSSVNDASIGLWQGAWITAAVVGVFTAGLIIYSSFAHRKKEGEEFPRQTQYHVPVEIAYTLIPFIIVAVLFAFTMKAETKITDKSPTQVMHDISVNGIQWSWQFTYPEAGANATVTGTPDNPPTLYMPQGERVRFTLNSSDVVHGFWIPAFMIQIQNLPGVTNTLEFTANKIGEFPGRCNILCGRDHSRMYFKVKVVSPADYQNYLAGLKASQS</sequence>
<dbReference type="PROSITE" id="PS51257">
    <property type="entry name" value="PROKAR_LIPOPROTEIN"/>
    <property type="match status" value="1"/>
</dbReference>